<evidence type="ECO:0000256" key="4">
    <source>
        <dbReference type="RuleBase" id="RU362116"/>
    </source>
</evidence>
<dbReference type="InterPro" id="IPR037925">
    <property type="entry name" value="FlgE/F/G-like"/>
</dbReference>
<keyword evidence="9" id="KW-1185">Reference proteome</keyword>
<dbReference type="NCBIfam" id="TIGR03506">
    <property type="entry name" value="FlgEFG_subfam"/>
    <property type="match status" value="1"/>
</dbReference>
<dbReference type="InterPro" id="IPR053967">
    <property type="entry name" value="LlgE_F_G-like_D1"/>
</dbReference>
<proteinExistence type="inferred from homology"/>
<comment type="similarity">
    <text evidence="2 4">Belongs to the flagella basal body rod proteins family.</text>
</comment>
<dbReference type="Pfam" id="PF00460">
    <property type="entry name" value="Flg_bb_rod"/>
    <property type="match status" value="1"/>
</dbReference>
<gene>
    <name evidence="8" type="ORF">EP867_06185</name>
</gene>
<dbReference type="InterPro" id="IPR020013">
    <property type="entry name" value="Flagellar_FlgE/F/G"/>
</dbReference>
<keyword evidence="8" id="KW-0969">Cilium</keyword>
<evidence type="ECO:0000256" key="2">
    <source>
        <dbReference type="ARBA" id="ARBA00009677"/>
    </source>
</evidence>
<dbReference type="Proteomes" id="UP000287168">
    <property type="component" value="Unassembled WGS sequence"/>
</dbReference>
<comment type="caution">
    <text evidence="8">The sequence shown here is derived from an EMBL/GenBank/DDBJ whole genome shotgun (WGS) entry which is preliminary data.</text>
</comment>
<evidence type="ECO:0000259" key="5">
    <source>
        <dbReference type="Pfam" id="PF00460"/>
    </source>
</evidence>
<dbReference type="Pfam" id="PF22692">
    <property type="entry name" value="LlgE_F_G_D1"/>
    <property type="match status" value="1"/>
</dbReference>
<dbReference type="InterPro" id="IPR019776">
    <property type="entry name" value="Flagellar_basal_body_rod_CS"/>
</dbReference>
<dbReference type="PROSITE" id="PS00588">
    <property type="entry name" value="FLAGELLA_BB_ROD"/>
    <property type="match status" value="1"/>
</dbReference>
<protein>
    <submittedName>
        <fullName evidence="8">Flagellar hook basal-body protein</fullName>
    </submittedName>
</protein>
<dbReference type="Pfam" id="PF06429">
    <property type="entry name" value="Flg_bbr_C"/>
    <property type="match status" value="1"/>
</dbReference>
<keyword evidence="8" id="KW-0966">Cell projection</keyword>
<accession>A0A444ME12</accession>
<keyword evidence="8" id="KW-0282">Flagellum</keyword>
<dbReference type="RefSeq" id="WP_128487328.1">
    <property type="nucleotide sequence ID" value="NZ_JBHLXB010000088.1"/>
</dbReference>
<evidence type="ECO:0000313" key="8">
    <source>
        <dbReference type="EMBL" id="RWY43065.1"/>
    </source>
</evidence>
<feature type="domain" description="Flagellar basal body rod protein N-terminal" evidence="5">
    <location>
        <begin position="11"/>
        <end position="35"/>
    </location>
</feature>
<sequence length="245" mass="25358">MDTTAYLPLAAAAGLQQALDVTSNNLANGATAGFRASRLVFEDLLTPADPARGPIAMPQPRMSYTDTRAGTLTPTGNPLDLALGGEGLFAFALPDGGIGYGRAAQLTPDAEGQLVTAAGHAILDDGGAPVVLAEGTGLPVVGRDGTVSDGTGAMIARIGVYAAPDLATWQRSGESLFQPRDGAPEPELMEAPQVIQGAVEASNVNPITEMVRLIKIQRAYDQAMSVGRNHDELRRTALSKIGQRA</sequence>
<dbReference type="GO" id="GO:0071978">
    <property type="term" value="P:bacterial-type flagellum-dependent swarming motility"/>
    <property type="evidence" value="ECO:0007669"/>
    <property type="project" value="TreeGrafter"/>
</dbReference>
<evidence type="ECO:0000313" key="9">
    <source>
        <dbReference type="Proteomes" id="UP000287168"/>
    </source>
</evidence>
<evidence type="ECO:0000259" key="7">
    <source>
        <dbReference type="Pfam" id="PF22692"/>
    </source>
</evidence>
<dbReference type="OrthoDB" id="9804559at2"/>
<dbReference type="PANTHER" id="PTHR30435">
    <property type="entry name" value="FLAGELLAR PROTEIN"/>
    <property type="match status" value="1"/>
</dbReference>
<dbReference type="PANTHER" id="PTHR30435:SF19">
    <property type="entry name" value="FLAGELLAR BASAL-BODY ROD PROTEIN FLGG"/>
    <property type="match status" value="1"/>
</dbReference>
<feature type="domain" description="Flagellar hook protein FlgE/F/G-like D1" evidence="7">
    <location>
        <begin position="82"/>
        <end position="148"/>
    </location>
</feature>
<dbReference type="AlphaFoldDB" id="A0A444ME12"/>
<evidence type="ECO:0000256" key="1">
    <source>
        <dbReference type="ARBA" id="ARBA00004117"/>
    </source>
</evidence>
<reference evidence="8 9" key="1">
    <citation type="journal article" date="2015" name="Int. J. Syst. Evol. Microbiol.">
        <title>Gemmobacter intermedius sp. nov., isolated from a white stork (Ciconia ciconia).</title>
        <authorList>
            <person name="Kampfer P."/>
            <person name="Jerzak L."/>
            <person name="Wilharm G."/>
            <person name="Golke J."/>
            <person name="Busse H.J."/>
            <person name="Glaeser S.P."/>
        </authorList>
    </citation>
    <scope>NUCLEOTIDE SEQUENCE [LARGE SCALE GENOMIC DNA]</scope>
    <source>
        <strain evidence="8 9">119/4</strain>
    </source>
</reference>
<evidence type="ECO:0000259" key="6">
    <source>
        <dbReference type="Pfam" id="PF06429"/>
    </source>
</evidence>
<dbReference type="EMBL" id="SBLC01000006">
    <property type="protein sequence ID" value="RWY43065.1"/>
    <property type="molecule type" value="Genomic_DNA"/>
</dbReference>
<name>A0A444ME12_9RHOB</name>
<dbReference type="GO" id="GO:0009425">
    <property type="term" value="C:bacterial-type flagellum basal body"/>
    <property type="evidence" value="ECO:0007669"/>
    <property type="project" value="UniProtKB-SubCell"/>
</dbReference>
<evidence type="ECO:0000256" key="3">
    <source>
        <dbReference type="ARBA" id="ARBA00023143"/>
    </source>
</evidence>
<dbReference type="InterPro" id="IPR001444">
    <property type="entry name" value="Flag_bb_rod_N"/>
</dbReference>
<feature type="domain" description="Flagellar basal-body/hook protein C-terminal" evidence="6">
    <location>
        <begin position="196"/>
        <end position="239"/>
    </location>
</feature>
<comment type="subcellular location">
    <subcellularLocation>
        <location evidence="1 4">Bacterial flagellum basal body</location>
    </subcellularLocation>
</comment>
<dbReference type="InterPro" id="IPR010930">
    <property type="entry name" value="Flg_bb/hook_C_dom"/>
</dbReference>
<keyword evidence="3 4" id="KW-0975">Bacterial flagellum</keyword>
<organism evidence="8 9">
    <name type="scientific">Falsigemmobacter intermedius</name>
    <dbReference type="NCBI Taxonomy" id="1553448"/>
    <lineage>
        <taxon>Bacteria</taxon>
        <taxon>Pseudomonadati</taxon>
        <taxon>Pseudomonadota</taxon>
        <taxon>Alphaproteobacteria</taxon>
        <taxon>Rhodobacterales</taxon>
        <taxon>Paracoccaceae</taxon>
        <taxon>Falsigemmobacter</taxon>
    </lineage>
</organism>
<dbReference type="SUPFAM" id="SSF117143">
    <property type="entry name" value="Flagellar hook protein flgE"/>
    <property type="match status" value="1"/>
</dbReference>